<dbReference type="InterPro" id="IPR007569">
    <property type="entry name" value="DUF559"/>
</dbReference>
<accession>A0A5M6IYX6</accession>
<feature type="domain" description="DUF559" evidence="1">
    <location>
        <begin position="31"/>
        <end position="92"/>
    </location>
</feature>
<dbReference type="SUPFAM" id="SSF52980">
    <property type="entry name" value="Restriction endonuclease-like"/>
    <property type="match status" value="1"/>
</dbReference>
<protein>
    <submittedName>
        <fullName evidence="2">DUF559 domain-containing protein</fullName>
    </submittedName>
</protein>
<dbReference type="EMBL" id="VWPK01000011">
    <property type="protein sequence ID" value="KAA5612568.1"/>
    <property type="molecule type" value="Genomic_DNA"/>
</dbReference>
<dbReference type="InterPro" id="IPR011335">
    <property type="entry name" value="Restrct_endonuc-II-like"/>
</dbReference>
<organism evidence="2 3">
    <name type="scientific">Rhodovastum atsumiense</name>
    <dbReference type="NCBI Taxonomy" id="504468"/>
    <lineage>
        <taxon>Bacteria</taxon>
        <taxon>Pseudomonadati</taxon>
        <taxon>Pseudomonadota</taxon>
        <taxon>Alphaproteobacteria</taxon>
        <taxon>Acetobacterales</taxon>
        <taxon>Acetobacteraceae</taxon>
        <taxon>Rhodovastum</taxon>
    </lineage>
</organism>
<evidence type="ECO:0000259" key="1">
    <source>
        <dbReference type="Pfam" id="PF04480"/>
    </source>
</evidence>
<sequence>MAAALAADAELRPLFAFNQTVPTRRGGHPRVDLLWQAGRLVVEIDGYADHATREAFRRDRQRDYELAISGYLVLRLTAEEVLADPWLSLDKLRDAVQFRQGNQMQEHG</sequence>
<dbReference type="OrthoDB" id="570572at2"/>
<keyword evidence="3" id="KW-1185">Reference proteome</keyword>
<gene>
    <name evidence="2" type="ORF">F1189_08920</name>
</gene>
<dbReference type="AlphaFoldDB" id="A0A5M6IYX6"/>
<dbReference type="Gene3D" id="3.40.960.10">
    <property type="entry name" value="VSR Endonuclease"/>
    <property type="match status" value="1"/>
</dbReference>
<comment type="caution">
    <text evidence="2">The sequence shown here is derived from an EMBL/GenBank/DDBJ whole genome shotgun (WGS) entry which is preliminary data.</text>
</comment>
<evidence type="ECO:0000313" key="2">
    <source>
        <dbReference type="EMBL" id="KAA5612568.1"/>
    </source>
</evidence>
<dbReference type="Pfam" id="PF04480">
    <property type="entry name" value="DUF559"/>
    <property type="match status" value="1"/>
</dbReference>
<name>A0A5M6IYX6_9PROT</name>
<proteinExistence type="predicted"/>
<evidence type="ECO:0000313" key="3">
    <source>
        <dbReference type="Proteomes" id="UP000325255"/>
    </source>
</evidence>
<dbReference type="Proteomes" id="UP000325255">
    <property type="component" value="Unassembled WGS sequence"/>
</dbReference>
<reference evidence="2 3" key="1">
    <citation type="submission" date="2019-09" db="EMBL/GenBank/DDBJ databases">
        <title>Genome sequence of Rhodovastum atsumiense, a diverse member of the Acetobacteraceae family of non-sulfur purple photosynthetic bacteria.</title>
        <authorList>
            <person name="Meyer T."/>
            <person name="Kyndt J."/>
        </authorList>
    </citation>
    <scope>NUCLEOTIDE SEQUENCE [LARGE SCALE GENOMIC DNA]</scope>
    <source>
        <strain evidence="2 3">DSM 21279</strain>
    </source>
</reference>